<evidence type="ECO:0000313" key="4">
    <source>
        <dbReference type="Proteomes" id="UP000636505"/>
    </source>
</evidence>
<dbReference type="Pfam" id="PF23988">
    <property type="entry name" value="DUF7309"/>
    <property type="match status" value="1"/>
</dbReference>
<comment type="caution">
    <text evidence="3">The sequence shown here is derived from an EMBL/GenBank/DDBJ whole genome shotgun (WGS) entry which is preliminary data.</text>
</comment>
<dbReference type="AlphaFoldDB" id="A0A8J7AIY3"/>
<dbReference type="EMBL" id="JADEXG010000068">
    <property type="protein sequence ID" value="MBE9079814.1"/>
    <property type="molecule type" value="Genomic_DNA"/>
</dbReference>
<evidence type="ECO:0000313" key="3">
    <source>
        <dbReference type="EMBL" id="MBE9079814.1"/>
    </source>
</evidence>
<proteinExistence type="predicted"/>
<feature type="domain" description="DUF7309" evidence="2">
    <location>
        <begin position="156"/>
        <end position="246"/>
    </location>
</feature>
<dbReference type="InterPro" id="IPR055733">
    <property type="entry name" value="DUF7309"/>
</dbReference>
<accession>A0A8J7AIY3</accession>
<dbReference type="InterPro" id="IPR054216">
    <property type="entry name" value="DUF6930"/>
</dbReference>
<dbReference type="Proteomes" id="UP000636505">
    <property type="component" value="Unassembled WGS sequence"/>
</dbReference>
<reference evidence="3" key="1">
    <citation type="submission" date="2020-10" db="EMBL/GenBank/DDBJ databases">
        <authorList>
            <person name="Castelo-Branco R."/>
            <person name="Eusebio N."/>
            <person name="Adriana R."/>
            <person name="Vieira A."/>
            <person name="Brugerolle De Fraissinette N."/>
            <person name="Rezende De Castro R."/>
            <person name="Schneider M.P."/>
            <person name="Vasconcelos V."/>
            <person name="Leao P.N."/>
        </authorList>
    </citation>
    <scope>NUCLEOTIDE SEQUENCE</scope>
    <source>
        <strain evidence="3">LEGE 07310</strain>
    </source>
</reference>
<organism evidence="3 4">
    <name type="scientific">Vasconcelosia minhoensis LEGE 07310</name>
    <dbReference type="NCBI Taxonomy" id="915328"/>
    <lineage>
        <taxon>Bacteria</taxon>
        <taxon>Bacillati</taxon>
        <taxon>Cyanobacteriota</taxon>
        <taxon>Cyanophyceae</taxon>
        <taxon>Nodosilineales</taxon>
        <taxon>Cymatolegaceae</taxon>
        <taxon>Vasconcelosia</taxon>
        <taxon>Vasconcelosia minhoensis</taxon>
    </lineage>
</organism>
<dbReference type="RefSeq" id="WP_193911145.1">
    <property type="nucleotide sequence ID" value="NZ_JADEXG010000068.1"/>
</dbReference>
<keyword evidence="4" id="KW-1185">Reference proteome</keyword>
<name>A0A8J7AIY3_9CYAN</name>
<sequence length="554" mass="61170">MSQLSPFTCRRLNQLPKLMSVWEGDRRRLTAELDAPMALGELGEEGPEQGDCILWVDGTQGVVRALSMVPAETGPEAMVRALVQAIERPQSGVEPARPRKIVVRDREIQFFLRGALQNLDIDIEYVARLPLVDDILDSLQIDLPESDLPAVYAPALVKTAEAIWRDAPWEFLSEQEILAVELNCWEIETLYISVLGMAGVEYGLLLYRSLNSLKQFRRDVLSRPDASPKEMQQVFLEQDCLFINFEPIEAGLQPPQLGAVATAPNLAVSYDFGSLHPLEGMRSDLADEEAATFIVALEALHRFFTKHHSRLQKFALESIESRFRIPNPMPDSSTTLTVKVRTLPDIAAELIQETDAFVDLADPAGLPPLQDDCIPEGSIIVLTQHSLSQLAELRAASRVYYQALSPSPQGGQSASPAASPWPVLLVQTTRPKAQLLVQQLRDLGGVEAFCFNPGSDPISGSFFQVGLLQTGDGSFHLVHEYEKGDPTDERALALWAKAEVKSQGCCAIVIAAGSSGIHRGRPRLRDIMALFEARVKAPHELDLEPLVLRYAADW</sequence>
<protein>
    <submittedName>
        <fullName evidence="3">Uncharacterized protein</fullName>
    </submittedName>
</protein>
<gene>
    <name evidence="3" type="ORF">IQ241_21380</name>
</gene>
<evidence type="ECO:0000259" key="2">
    <source>
        <dbReference type="Pfam" id="PF23988"/>
    </source>
</evidence>
<evidence type="ECO:0000259" key="1">
    <source>
        <dbReference type="Pfam" id="PF22007"/>
    </source>
</evidence>
<dbReference type="Pfam" id="PF22007">
    <property type="entry name" value="DUF6930"/>
    <property type="match status" value="1"/>
</dbReference>
<feature type="domain" description="DUF6930" evidence="1">
    <location>
        <begin position="8"/>
        <end position="139"/>
    </location>
</feature>